<dbReference type="EMBL" id="LFMY01000016">
    <property type="protein sequence ID" value="OKL56070.1"/>
    <property type="molecule type" value="Genomic_DNA"/>
</dbReference>
<dbReference type="Proteomes" id="UP000214365">
    <property type="component" value="Unassembled WGS sequence"/>
</dbReference>
<comment type="caution">
    <text evidence="7">The sequence shown here is derived from an EMBL/GenBank/DDBJ whole genome shotgun (WGS) entry which is preliminary data.</text>
</comment>
<reference evidence="7 8" key="1">
    <citation type="submission" date="2015-06" db="EMBL/GenBank/DDBJ databases">
        <title>Talaromyces atroroseus IBT 11181 draft genome.</title>
        <authorList>
            <person name="Rasmussen K.B."/>
            <person name="Rasmussen S."/>
            <person name="Petersen B."/>
            <person name="Sicheritz-Ponten T."/>
            <person name="Mortensen U.H."/>
            <person name="Thrane U."/>
        </authorList>
    </citation>
    <scope>NUCLEOTIDE SEQUENCE [LARGE SCALE GENOMIC DNA]</scope>
    <source>
        <strain evidence="7 8">IBT 11181</strain>
    </source>
</reference>
<keyword evidence="5" id="KW-0539">Nucleus</keyword>
<dbReference type="GO" id="GO:1990846">
    <property type="term" value="F:ribonucleoside-diphosphate reductase inhibitor activity"/>
    <property type="evidence" value="ECO:0007669"/>
    <property type="project" value="TreeGrafter"/>
</dbReference>
<dbReference type="GO" id="GO:0005737">
    <property type="term" value="C:cytoplasm"/>
    <property type="evidence" value="ECO:0007669"/>
    <property type="project" value="UniProtKB-SubCell"/>
</dbReference>
<evidence type="ECO:0000313" key="8">
    <source>
        <dbReference type="Proteomes" id="UP000214365"/>
    </source>
</evidence>
<evidence type="ECO:0000313" key="7">
    <source>
        <dbReference type="EMBL" id="OKL56070.1"/>
    </source>
</evidence>
<proteinExistence type="inferred from homology"/>
<dbReference type="AlphaFoldDB" id="A0A225A866"/>
<dbReference type="OrthoDB" id="4072855at2759"/>
<organism evidence="7 8">
    <name type="scientific">Talaromyces atroroseus</name>
    <dbReference type="NCBI Taxonomy" id="1441469"/>
    <lineage>
        <taxon>Eukaryota</taxon>
        <taxon>Fungi</taxon>
        <taxon>Dikarya</taxon>
        <taxon>Ascomycota</taxon>
        <taxon>Pezizomycotina</taxon>
        <taxon>Eurotiomycetes</taxon>
        <taxon>Eurotiomycetidae</taxon>
        <taxon>Eurotiales</taxon>
        <taxon>Trichocomaceae</taxon>
        <taxon>Talaromyces</taxon>
        <taxon>Talaromyces sect. Trachyspermi</taxon>
    </lineage>
</organism>
<keyword evidence="4" id="KW-0963">Cytoplasm</keyword>
<dbReference type="GeneID" id="31008352"/>
<dbReference type="PANTHER" id="PTHR28081">
    <property type="entry name" value="DAMAGE-REGULATED IMPORT FACILITATOR 1-RELATED"/>
    <property type="match status" value="1"/>
</dbReference>
<evidence type="ECO:0000256" key="4">
    <source>
        <dbReference type="ARBA" id="ARBA00022490"/>
    </source>
</evidence>
<gene>
    <name evidence="7" type="ORF">UA08_08596</name>
</gene>
<dbReference type="STRING" id="1441469.A0A225A866"/>
<feature type="compositionally biased region" description="Low complexity" evidence="6">
    <location>
        <begin position="156"/>
        <end position="174"/>
    </location>
</feature>
<comment type="similarity">
    <text evidence="3">Belongs to the DIF1/spd1 family.</text>
</comment>
<accession>A0A225A866</accession>
<dbReference type="PANTHER" id="PTHR28081:SF1">
    <property type="entry name" value="DAMAGE-REGULATED IMPORT FACILITATOR 1"/>
    <property type="match status" value="1"/>
</dbReference>
<dbReference type="InterPro" id="IPR013900">
    <property type="entry name" value="RNR_inhibitor"/>
</dbReference>
<feature type="region of interest" description="Disordered" evidence="6">
    <location>
        <begin position="151"/>
        <end position="174"/>
    </location>
</feature>
<name>A0A225A866_TALAT</name>
<evidence type="ECO:0000256" key="6">
    <source>
        <dbReference type="SAM" id="MobiDB-lite"/>
    </source>
</evidence>
<evidence type="ECO:0000256" key="1">
    <source>
        <dbReference type="ARBA" id="ARBA00004123"/>
    </source>
</evidence>
<keyword evidence="8" id="KW-1185">Reference proteome</keyword>
<protein>
    <submittedName>
        <fullName evidence="7">Uncharacterized protein</fullName>
    </submittedName>
</protein>
<dbReference type="GO" id="GO:0005634">
    <property type="term" value="C:nucleus"/>
    <property type="evidence" value="ECO:0007669"/>
    <property type="project" value="UniProtKB-SubCell"/>
</dbReference>
<dbReference type="Pfam" id="PF08591">
    <property type="entry name" value="RNR_inhib"/>
    <property type="match status" value="1"/>
</dbReference>
<evidence type="ECO:0000256" key="5">
    <source>
        <dbReference type="ARBA" id="ARBA00023242"/>
    </source>
</evidence>
<dbReference type="RefSeq" id="XP_020116191.1">
    <property type="nucleotide sequence ID" value="XM_020263598.1"/>
</dbReference>
<evidence type="ECO:0000256" key="3">
    <source>
        <dbReference type="ARBA" id="ARBA00005459"/>
    </source>
</evidence>
<sequence length="317" mass="34419">MASALQNSSSSKKRRFQPPITSYFVPCTPETEGNSALSHHSYAAPTNTPTPVLPANILSSLLGVGARVRKSVPEGYKTEQKKLTAYTIPASTSSSSKREVGVDLVTSQQPATTVYAELEPFCGMHKVGNYAVQTFPRPDEQYRDMNMNADDLETTSIPSSSQGSNASSSSSASLLYTNSNSNKRVYDDSDAEEYYDSSTAAHHPIRGNFVPGDIWQDMTVTGFHSSVYAPIPSTSPCHAIPQRTILSPKLSQHRRRIAAAAPSTSGSTWKAYAEQENEDPLAFAGGGEMSSGDMMDLDDFGEASFLRRREEVDADYM</sequence>
<evidence type="ECO:0000256" key="2">
    <source>
        <dbReference type="ARBA" id="ARBA00004496"/>
    </source>
</evidence>
<dbReference type="GO" id="GO:0008104">
    <property type="term" value="P:intracellular protein localization"/>
    <property type="evidence" value="ECO:0007669"/>
    <property type="project" value="TreeGrafter"/>
</dbReference>
<comment type="subcellular location">
    <subcellularLocation>
        <location evidence="2">Cytoplasm</location>
    </subcellularLocation>
    <subcellularLocation>
        <location evidence="1">Nucleus</location>
    </subcellularLocation>
</comment>